<accession>A0A0L8FV25</accession>
<reference evidence="1" key="1">
    <citation type="submission" date="2015-07" db="EMBL/GenBank/DDBJ databases">
        <title>MeaNS - Measles Nucleotide Surveillance Program.</title>
        <authorList>
            <person name="Tran T."/>
            <person name="Druce J."/>
        </authorList>
    </citation>
    <scope>NUCLEOTIDE SEQUENCE</scope>
    <source>
        <strain evidence="1">UCB-OBI-ISO-001</strain>
        <tissue evidence="1">Gonad</tissue>
    </source>
</reference>
<sequence length="60" mass="7436">MCYKVTYFFTWFYVAVPFDIGQVERKIQRYLILTNEVEECILFTRNWRGSRKYDSEKLHC</sequence>
<dbReference type="AlphaFoldDB" id="A0A0L8FV25"/>
<proteinExistence type="predicted"/>
<name>A0A0L8FV25_OCTBM</name>
<protein>
    <submittedName>
        <fullName evidence="1">Uncharacterized protein</fullName>
    </submittedName>
</protein>
<gene>
    <name evidence="1" type="ORF">OCBIM_22007782mg</name>
</gene>
<evidence type="ECO:0000313" key="1">
    <source>
        <dbReference type="EMBL" id="KOF68250.1"/>
    </source>
</evidence>
<organism evidence="1">
    <name type="scientific">Octopus bimaculoides</name>
    <name type="common">California two-spotted octopus</name>
    <dbReference type="NCBI Taxonomy" id="37653"/>
    <lineage>
        <taxon>Eukaryota</taxon>
        <taxon>Metazoa</taxon>
        <taxon>Spiralia</taxon>
        <taxon>Lophotrochozoa</taxon>
        <taxon>Mollusca</taxon>
        <taxon>Cephalopoda</taxon>
        <taxon>Coleoidea</taxon>
        <taxon>Octopodiformes</taxon>
        <taxon>Octopoda</taxon>
        <taxon>Incirrata</taxon>
        <taxon>Octopodidae</taxon>
        <taxon>Octopus</taxon>
    </lineage>
</organism>
<dbReference type="EMBL" id="KQ426456">
    <property type="protein sequence ID" value="KOF68250.1"/>
    <property type="molecule type" value="Genomic_DNA"/>
</dbReference>